<name>A0A813XQ68_9BILA</name>
<keyword evidence="2" id="KW-0238">DNA-binding</keyword>
<dbReference type="Proteomes" id="UP000682733">
    <property type="component" value="Unassembled WGS sequence"/>
</dbReference>
<gene>
    <name evidence="8" type="ORF">GPM918_LOCUS7383</name>
    <name evidence="7" type="ORF">OVA965_LOCUS7153</name>
    <name evidence="10" type="ORF">SRO942_LOCUS7383</name>
    <name evidence="9" type="ORF">TMI583_LOCUS7149</name>
</gene>
<dbReference type="Proteomes" id="UP000663829">
    <property type="component" value="Unassembled WGS sequence"/>
</dbReference>
<dbReference type="EMBL" id="CAJOBC010001206">
    <property type="protein sequence ID" value="CAF3663371.1"/>
    <property type="molecule type" value="Genomic_DNA"/>
</dbReference>
<evidence type="ECO:0000313" key="7">
    <source>
        <dbReference type="EMBL" id="CAF0851220.1"/>
    </source>
</evidence>
<feature type="region of interest" description="Disordered" evidence="5">
    <location>
        <begin position="401"/>
        <end position="435"/>
    </location>
</feature>
<keyword evidence="4" id="KW-0539">Nucleus</keyword>
<reference evidence="8" key="1">
    <citation type="submission" date="2021-02" db="EMBL/GenBank/DDBJ databases">
        <authorList>
            <person name="Nowell W R."/>
        </authorList>
    </citation>
    <scope>NUCLEOTIDE SEQUENCE</scope>
</reference>
<dbReference type="Gene3D" id="4.10.280.10">
    <property type="entry name" value="Helix-loop-helix DNA-binding domain"/>
    <property type="match status" value="1"/>
</dbReference>
<evidence type="ECO:0000313" key="9">
    <source>
        <dbReference type="EMBL" id="CAF3636401.1"/>
    </source>
</evidence>
<dbReference type="InterPro" id="IPR050283">
    <property type="entry name" value="E-box_TF_Regulators"/>
</dbReference>
<keyword evidence="3" id="KW-0804">Transcription</keyword>
<dbReference type="Proteomes" id="UP000677228">
    <property type="component" value="Unassembled WGS sequence"/>
</dbReference>
<dbReference type="Pfam" id="PF00010">
    <property type="entry name" value="HLH"/>
    <property type="match status" value="1"/>
</dbReference>
<keyword evidence="11" id="KW-1185">Reference proteome</keyword>
<dbReference type="PROSITE" id="PS50888">
    <property type="entry name" value="BHLH"/>
    <property type="match status" value="1"/>
</dbReference>
<organism evidence="8 11">
    <name type="scientific">Didymodactylos carnosus</name>
    <dbReference type="NCBI Taxonomy" id="1234261"/>
    <lineage>
        <taxon>Eukaryota</taxon>
        <taxon>Metazoa</taxon>
        <taxon>Spiralia</taxon>
        <taxon>Gnathifera</taxon>
        <taxon>Rotifera</taxon>
        <taxon>Eurotatoria</taxon>
        <taxon>Bdelloidea</taxon>
        <taxon>Philodinida</taxon>
        <taxon>Philodinidae</taxon>
        <taxon>Didymodactylos</taxon>
    </lineage>
</organism>
<dbReference type="OrthoDB" id="10048995at2759"/>
<evidence type="ECO:0000259" key="6">
    <source>
        <dbReference type="PROSITE" id="PS50888"/>
    </source>
</evidence>
<dbReference type="PANTHER" id="PTHR23349:SF112">
    <property type="entry name" value="48 RELATED 1, ISOFORM B"/>
    <property type="match status" value="1"/>
</dbReference>
<protein>
    <recommendedName>
        <fullName evidence="6">BHLH domain-containing protein</fullName>
    </recommendedName>
</protein>
<evidence type="ECO:0000313" key="11">
    <source>
        <dbReference type="Proteomes" id="UP000663829"/>
    </source>
</evidence>
<dbReference type="EMBL" id="CAJOBA010002241">
    <property type="protein sequence ID" value="CAF3636401.1"/>
    <property type="molecule type" value="Genomic_DNA"/>
</dbReference>
<dbReference type="AlphaFoldDB" id="A0A813XQ68"/>
<accession>A0A813XQ68</accession>
<evidence type="ECO:0000256" key="5">
    <source>
        <dbReference type="SAM" id="MobiDB-lite"/>
    </source>
</evidence>
<dbReference type="CDD" id="cd11417">
    <property type="entry name" value="bHLH_TS_PTF1A"/>
    <property type="match status" value="1"/>
</dbReference>
<dbReference type="Proteomes" id="UP000681722">
    <property type="component" value="Unassembled WGS sequence"/>
</dbReference>
<evidence type="ECO:0000256" key="2">
    <source>
        <dbReference type="ARBA" id="ARBA00023125"/>
    </source>
</evidence>
<proteinExistence type="predicted"/>
<dbReference type="SUPFAM" id="SSF47459">
    <property type="entry name" value="HLH, helix-loop-helix DNA-binding domain"/>
    <property type="match status" value="1"/>
</dbReference>
<evidence type="ECO:0000313" key="8">
    <source>
        <dbReference type="EMBL" id="CAF0876565.1"/>
    </source>
</evidence>
<dbReference type="GO" id="GO:0046983">
    <property type="term" value="F:protein dimerization activity"/>
    <property type="evidence" value="ECO:0007669"/>
    <property type="project" value="InterPro"/>
</dbReference>
<feature type="compositionally biased region" description="Low complexity" evidence="5">
    <location>
        <begin position="401"/>
        <end position="432"/>
    </location>
</feature>
<dbReference type="InterPro" id="IPR011598">
    <property type="entry name" value="bHLH_dom"/>
</dbReference>
<dbReference type="GO" id="GO:0032502">
    <property type="term" value="P:developmental process"/>
    <property type="evidence" value="ECO:0007669"/>
    <property type="project" value="TreeGrafter"/>
</dbReference>
<evidence type="ECO:0000313" key="10">
    <source>
        <dbReference type="EMBL" id="CAF3663371.1"/>
    </source>
</evidence>
<dbReference type="EMBL" id="CAJNOQ010001206">
    <property type="protein sequence ID" value="CAF0876565.1"/>
    <property type="molecule type" value="Genomic_DNA"/>
</dbReference>
<evidence type="ECO:0000256" key="3">
    <source>
        <dbReference type="ARBA" id="ARBA00023163"/>
    </source>
</evidence>
<evidence type="ECO:0000256" key="1">
    <source>
        <dbReference type="ARBA" id="ARBA00023015"/>
    </source>
</evidence>
<dbReference type="GO" id="GO:0000981">
    <property type="term" value="F:DNA-binding transcription factor activity, RNA polymerase II-specific"/>
    <property type="evidence" value="ECO:0007669"/>
    <property type="project" value="TreeGrafter"/>
</dbReference>
<dbReference type="SMART" id="SM00353">
    <property type="entry name" value="HLH"/>
    <property type="match status" value="1"/>
</dbReference>
<sequence>MRLVRRIESEMSIFNNNFMDFDNNNNHIYAESDGRSSPSYDFNSENKLTDDDDDREEKSSRKRTTKVLTKNSRSRLIKGRVKKSKKKKNIRRGRGKSIINEHLLLFKDDDEDYGAHDEDNNNIFPPQSLAQRHAANLRERKRMQSINDAFEGLRTHIPVLPYEKRLSKVDTLRLAIDYIAFLTDLLDQDSIYNNQRFRQNINMIGGTCPNINQKKIILNCHSDEPINITGHSLSWFDNFPTYVTTSPSIDHACNPYQSNIVITAKIWIPEIMSSNQSLNTSSEEPKCDIDCASYSEEEERQQNMDENGRQCLLRKPTIASNFKHDYVRHTTPTTIRNQMIVDDLQYSQNTSVNNNTNTSGLCYYNEFIDMAGDWYTRLRNDNYCPPTTSCSWSRNDETGNHLTTNGNLTMPSLSDDHSSPISSSSSPPSHTSDTTRHLFDINTAIGFSNSQRLQYENEQLMETTSVVYPHPPPLICLPTSYNNNLLDSTYYATLANGFGQQSDYHVFSCG</sequence>
<evidence type="ECO:0000256" key="4">
    <source>
        <dbReference type="ARBA" id="ARBA00023242"/>
    </source>
</evidence>
<keyword evidence="1" id="KW-0805">Transcription regulation</keyword>
<dbReference type="PANTHER" id="PTHR23349">
    <property type="entry name" value="BASIC HELIX-LOOP-HELIX TRANSCRIPTION FACTOR, TWIST"/>
    <property type="match status" value="1"/>
</dbReference>
<comment type="caution">
    <text evidence="8">The sequence shown here is derived from an EMBL/GenBank/DDBJ whole genome shotgun (WGS) entry which is preliminary data.</text>
</comment>
<feature type="domain" description="BHLH" evidence="6">
    <location>
        <begin position="130"/>
        <end position="182"/>
    </location>
</feature>
<dbReference type="InterPro" id="IPR036638">
    <property type="entry name" value="HLH_DNA-bd_sf"/>
</dbReference>
<dbReference type="FunFam" id="4.10.280.10:FF:000035">
    <property type="entry name" value="Pancreas-specific transcription factor 1a"/>
    <property type="match status" value="1"/>
</dbReference>
<feature type="compositionally biased region" description="Polar residues" evidence="5">
    <location>
        <begin position="35"/>
        <end position="46"/>
    </location>
</feature>
<dbReference type="EMBL" id="CAJNOK010002241">
    <property type="protein sequence ID" value="CAF0851220.1"/>
    <property type="molecule type" value="Genomic_DNA"/>
</dbReference>
<dbReference type="GO" id="GO:0000977">
    <property type="term" value="F:RNA polymerase II transcription regulatory region sequence-specific DNA binding"/>
    <property type="evidence" value="ECO:0007669"/>
    <property type="project" value="TreeGrafter"/>
</dbReference>
<feature type="region of interest" description="Disordered" evidence="5">
    <location>
        <begin position="29"/>
        <end position="75"/>
    </location>
</feature>